<proteinExistence type="predicted"/>
<evidence type="ECO:0000313" key="3">
    <source>
        <dbReference type="Proteomes" id="UP000265520"/>
    </source>
</evidence>
<organism evidence="2 3">
    <name type="scientific">Trifolium medium</name>
    <dbReference type="NCBI Taxonomy" id="97028"/>
    <lineage>
        <taxon>Eukaryota</taxon>
        <taxon>Viridiplantae</taxon>
        <taxon>Streptophyta</taxon>
        <taxon>Embryophyta</taxon>
        <taxon>Tracheophyta</taxon>
        <taxon>Spermatophyta</taxon>
        <taxon>Magnoliopsida</taxon>
        <taxon>eudicotyledons</taxon>
        <taxon>Gunneridae</taxon>
        <taxon>Pentapetalae</taxon>
        <taxon>rosids</taxon>
        <taxon>fabids</taxon>
        <taxon>Fabales</taxon>
        <taxon>Fabaceae</taxon>
        <taxon>Papilionoideae</taxon>
        <taxon>50 kb inversion clade</taxon>
        <taxon>NPAAA clade</taxon>
        <taxon>Hologalegina</taxon>
        <taxon>IRL clade</taxon>
        <taxon>Trifolieae</taxon>
        <taxon>Trifolium</taxon>
    </lineage>
</organism>
<comment type="caution">
    <text evidence="2">The sequence shown here is derived from an EMBL/GenBank/DDBJ whole genome shotgun (WGS) entry which is preliminary data.</text>
</comment>
<feature type="region of interest" description="Disordered" evidence="1">
    <location>
        <begin position="1"/>
        <end position="25"/>
    </location>
</feature>
<protein>
    <submittedName>
        <fullName evidence="2">Uncharacterized protein</fullName>
    </submittedName>
</protein>
<reference evidence="2 3" key="1">
    <citation type="journal article" date="2018" name="Front. Plant Sci.">
        <title>Red Clover (Trifolium pratense) and Zigzag Clover (T. medium) - A Picture of Genomic Similarities and Differences.</title>
        <authorList>
            <person name="Dluhosova J."/>
            <person name="Istvanek J."/>
            <person name="Nedelnik J."/>
            <person name="Repkova J."/>
        </authorList>
    </citation>
    <scope>NUCLEOTIDE SEQUENCE [LARGE SCALE GENOMIC DNA]</scope>
    <source>
        <strain evidence="3">cv. 10/8</strain>
        <tissue evidence="2">Leaf</tissue>
    </source>
</reference>
<name>A0A392VM92_9FABA</name>
<accession>A0A392VM92</accession>
<keyword evidence="3" id="KW-1185">Reference proteome</keyword>
<dbReference type="EMBL" id="LXQA011196285">
    <property type="protein sequence ID" value="MCI88562.1"/>
    <property type="molecule type" value="Genomic_DNA"/>
</dbReference>
<dbReference type="Proteomes" id="UP000265520">
    <property type="component" value="Unassembled WGS sequence"/>
</dbReference>
<feature type="non-terminal residue" evidence="2">
    <location>
        <position position="1"/>
    </location>
</feature>
<dbReference type="AlphaFoldDB" id="A0A392VM92"/>
<sequence>QPHCALQQPQWPHSQQPQLLPYRRPQPQFKTLPSTSLVNDDSVTLARAAAVQVDQSREANKYM</sequence>
<evidence type="ECO:0000256" key="1">
    <source>
        <dbReference type="SAM" id="MobiDB-lite"/>
    </source>
</evidence>
<evidence type="ECO:0000313" key="2">
    <source>
        <dbReference type="EMBL" id="MCI88562.1"/>
    </source>
</evidence>